<dbReference type="GO" id="GO:0008168">
    <property type="term" value="F:methyltransferase activity"/>
    <property type="evidence" value="ECO:0007669"/>
    <property type="project" value="UniProtKB-KW"/>
</dbReference>
<protein>
    <submittedName>
        <fullName evidence="3">Methyltransferase domain-containing protein</fullName>
    </submittedName>
</protein>
<dbReference type="AlphaFoldDB" id="A0A5S3QJ43"/>
<comment type="caution">
    <text evidence="3">The sequence shown here is derived from an EMBL/GenBank/DDBJ whole genome shotgun (WGS) entry which is preliminary data.</text>
</comment>
<dbReference type="InterPro" id="IPR025714">
    <property type="entry name" value="Methyltranfer_dom"/>
</dbReference>
<reference evidence="3 4" key="1">
    <citation type="submission" date="2019-05" db="EMBL/GenBank/DDBJ databases">
        <authorList>
            <person name="Zhang J.-Y."/>
            <person name="Feg X."/>
            <person name="Du Z.-J."/>
        </authorList>
    </citation>
    <scope>NUCLEOTIDE SEQUENCE [LARGE SCALE GENOMIC DNA]</scope>
    <source>
        <strain evidence="3 4">RZ26</strain>
    </source>
</reference>
<dbReference type="Pfam" id="PF13847">
    <property type="entry name" value="Methyltransf_31"/>
    <property type="match status" value="1"/>
</dbReference>
<accession>A0A5S3QJ43</accession>
<sequence>MKFLFANILLFCLSNAAAQYSQEDWEDRDTWMNVSEIFDFAGIEKGNQVADIGCHEGYLSFHLSKRVGESGKVFAVDVEGYRLEKLKQYAKVRKVRNIEVILGDYDNPKLPKGSLDVVIVMDTYHEIDGYMEVLGHIKKALKPSGKVLILEKLKEQKRGKSREEQARGHTLSSKYVKEELKQAGFTVTKEVKDFGDWQENEEKQMWIVVAEQTPTG</sequence>
<evidence type="ECO:0000313" key="3">
    <source>
        <dbReference type="EMBL" id="TMM57585.1"/>
    </source>
</evidence>
<dbReference type="CDD" id="cd02440">
    <property type="entry name" value="AdoMet_MTases"/>
    <property type="match status" value="1"/>
</dbReference>
<feature type="chain" id="PRO_5024294473" evidence="1">
    <location>
        <begin position="19"/>
        <end position="216"/>
    </location>
</feature>
<dbReference type="InterPro" id="IPR029063">
    <property type="entry name" value="SAM-dependent_MTases_sf"/>
</dbReference>
<evidence type="ECO:0000256" key="1">
    <source>
        <dbReference type="SAM" id="SignalP"/>
    </source>
</evidence>
<keyword evidence="3" id="KW-0808">Transferase</keyword>
<evidence type="ECO:0000259" key="2">
    <source>
        <dbReference type="Pfam" id="PF13847"/>
    </source>
</evidence>
<feature type="signal peptide" evidence="1">
    <location>
        <begin position="1"/>
        <end position="18"/>
    </location>
</feature>
<proteinExistence type="predicted"/>
<dbReference type="EMBL" id="VATY01000002">
    <property type="protein sequence ID" value="TMM57585.1"/>
    <property type="molecule type" value="Genomic_DNA"/>
</dbReference>
<dbReference type="Gene3D" id="3.40.50.150">
    <property type="entry name" value="Vaccinia Virus protein VP39"/>
    <property type="match status" value="1"/>
</dbReference>
<dbReference type="GO" id="GO:0032259">
    <property type="term" value="P:methylation"/>
    <property type="evidence" value="ECO:0007669"/>
    <property type="project" value="UniProtKB-KW"/>
</dbReference>
<feature type="domain" description="Methyltransferase" evidence="2">
    <location>
        <begin position="44"/>
        <end position="183"/>
    </location>
</feature>
<name>A0A5S3QJ43_9FLAO</name>
<dbReference type="Proteomes" id="UP000310314">
    <property type="component" value="Unassembled WGS sequence"/>
</dbReference>
<evidence type="ECO:0000313" key="4">
    <source>
        <dbReference type="Proteomes" id="UP000310314"/>
    </source>
</evidence>
<keyword evidence="4" id="KW-1185">Reference proteome</keyword>
<dbReference type="SUPFAM" id="SSF53335">
    <property type="entry name" value="S-adenosyl-L-methionine-dependent methyltransferases"/>
    <property type="match status" value="1"/>
</dbReference>
<dbReference type="OrthoDB" id="9784101at2"/>
<dbReference type="PANTHER" id="PTHR43861">
    <property type="entry name" value="TRANS-ACONITATE 2-METHYLTRANSFERASE-RELATED"/>
    <property type="match status" value="1"/>
</dbReference>
<keyword evidence="3" id="KW-0489">Methyltransferase</keyword>
<gene>
    <name evidence="3" type="ORF">FEE95_12645</name>
</gene>
<keyword evidence="1" id="KW-0732">Signal</keyword>
<organism evidence="3 4">
    <name type="scientific">Maribacter algarum</name>
    <name type="common">ex Zhang et al. 2020</name>
    <dbReference type="NCBI Taxonomy" id="2578118"/>
    <lineage>
        <taxon>Bacteria</taxon>
        <taxon>Pseudomonadati</taxon>
        <taxon>Bacteroidota</taxon>
        <taxon>Flavobacteriia</taxon>
        <taxon>Flavobacteriales</taxon>
        <taxon>Flavobacteriaceae</taxon>
        <taxon>Maribacter</taxon>
    </lineage>
</organism>